<dbReference type="PROSITE" id="PS01206">
    <property type="entry name" value="ASC"/>
    <property type="match status" value="1"/>
</dbReference>
<keyword evidence="6 14" id="KW-1133">Transmembrane helix</keyword>
<evidence type="ECO:0000256" key="6">
    <source>
        <dbReference type="ARBA" id="ARBA00022989"/>
    </source>
</evidence>
<evidence type="ECO:0000256" key="8">
    <source>
        <dbReference type="ARBA" id="ARBA00023065"/>
    </source>
</evidence>
<sequence>ATRADPDQDAVHVPPGLVTYVGVRLVNITRLPAPYPDKCSDEWQDQTLELWAKHLSYDTYSTQICLKLCLQRFTIKHCKCWSSSSPPPHTDVLQCNTRNNKSQEECTEMIRLMYYNQTIDCQCPPRCEERTFEKFVSTGKELPQCSALSSPGKEASAEEKENFAKVVIYFQSLSYQEINQFPKYTLTALLGAIGGILGVYLGFSFIAIFELIEVISRYVMCSSKSPKKQKAHKKSDNNHNNHKSSHKSKDNTVWSTPTTKKAFE</sequence>
<evidence type="ECO:0000256" key="11">
    <source>
        <dbReference type="ARBA" id="ARBA00023303"/>
    </source>
</evidence>
<dbReference type="Gene3D" id="1.10.287.820">
    <property type="entry name" value="Acid-sensing ion channel domain"/>
    <property type="match status" value="1"/>
</dbReference>
<dbReference type="GO" id="GO:0005886">
    <property type="term" value="C:plasma membrane"/>
    <property type="evidence" value="ECO:0007669"/>
    <property type="project" value="TreeGrafter"/>
</dbReference>
<dbReference type="EMBL" id="OC922385">
    <property type="protein sequence ID" value="CAD7654136.1"/>
    <property type="molecule type" value="Genomic_DNA"/>
</dbReference>
<evidence type="ECO:0000313" key="16">
    <source>
        <dbReference type="Proteomes" id="UP000728032"/>
    </source>
</evidence>
<proteinExistence type="inferred from homology"/>
<keyword evidence="16" id="KW-1185">Reference proteome</keyword>
<dbReference type="OrthoDB" id="10051479at2759"/>
<evidence type="ECO:0000256" key="12">
    <source>
        <dbReference type="RuleBase" id="RU000679"/>
    </source>
</evidence>
<evidence type="ECO:0000256" key="10">
    <source>
        <dbReference type="ARBA" id="ARBA00023201"/>
    </source>
</evidence>
<dbReference type="Gene3D" id="1.10.287.770">
    <property type="entry name" value="YojJ-like"/>
    <property type="match status" value="1"/>
</dbReference>
<keyword evidence="4 12" id="KW-0894">Sodium channel</keyword>
<keyword evidence="8 12" id="KW-0406">Ion transport</keyword>
<accession>A0A7R9M6T8</accession>
<keyword evidence="5 12" id="KW-0812">Transmembrane</keyword>
<evidence type="ECO:0000313" key="15">
    <source>
        <dbReference type="EMBL" id="CAD7654136.1"/>
    </source>
</evidence>
<evidence type="ECO:0000256" key="5">
    <source>
        <dbReference type="ARBA" id="ARBA00022692"/>
    </source>
</evidence>
<keyword evidence="7" id="KW-0915">Sodium</keyword>
<dbReference type="Pfam" id="PF00858">
    <property type="entry name" value="ASC"/>
    <property type="match status" value="1"/>
</dbReference>
<keyword evidence="10 12" id="KW-0739">Sodium transport</keyword>
<feature type="compositionally biased region" description="Polar residues" evidence="13">
    <location>
        <begin position="252"/>
        <end position="264"/>
    </location>
</feature>
<keyword evidence="9 14" id="KW-0472">Membrane</keyword>
<name>A0A7R9M6T8_9ACAR</name>
<dbReference type="InterPro" id="IPR020903">
    <property type="entry name" value="ENaC_CS"/>
</dbReference>
<evidence type="ECO:0000256" key="2">
    <source>
        <dbReference type="ARBA" id="ARBA00007193"/>
    </source>
</evidence>
<evidence type="ECO:0000256" key="3">
    <source>
        <dbReference type="ARBA" id="ARBA00022448"/>
    </source>
</evidence>
<comment type="similarity">
    <text evidence="2 12">Belongs to the amiloride-sensitive sodium channel (TC 1.A.6) family.</text>
</comment>
<feature type="non-terminal residue" evidence="15">
    <location>
        <position position="264"/>
    </location>
</feature>
<reference evidence="15" key="1">
    <citation type="submission" date="2020-11" db="EMBL/GenBank/DDBJ databases">
        <authorList>
            <person name="Tran Van P."/>
        </authorList>
    </citation>
    <scope>NUCLEOTIDE SEQUENCE</scope>
</reference>
<dbReference type="GO" id="GO:0015280">
    <property type="term" value="F:ligand-gated sodium channel activity"/>
    <property type="evidence" value="ECO:0007669"/>
    <property type="project" value="TreeGrafter"/>
</dbReference>
<keyword evidence="3 12" id="KW-0813">Transport</keyword>
<organism evidence="15">
    <name type="scientific">Oppiella nova</name>
    <dbReference type="NCBI Taxonomy" id="334625"/>
    <lineage>
        <taxon>Eukaryota</taxon>
        <taxon>Metazoa</taxon>
        <taxon>Ecdysozoa</taxon>
        <taxon>Arthropoda</taxon>
        <taxon>Chelicerata</taxon>
        <taxon>Arachnida</taxon>
        <taxon>Acari</taxon>
        <taxon>Acariformes</taxon>
        <taxon>Sarcoptiformes</taxon>
        <taxon>Oribatida</taxon>
        <taxon>Brachypylina</taxon>
        <taxon>Oppioidea</taxon>
        <taxon>Oppiidae</taxon>
        <taxon>Oppiella</taxon>
    </lineage>
</organism>
<gene>
    <name evidence="15" type="ORF">ONB1V03_LOCUS10786</name>
</gene>
<protein>
    <submittedName>
        <fullName evidence="15">Uncharacterized protein</fullName>
    </submittedName>
</protein>
<dbReference type="EMBL" id="CAJPVJ010007560">
    <property type="protein sequence ID" value="CAG2171323.1"/>
    <property type="molecule type" value="Genomic_DNA"/>
</dbReference>
<evidence type="ECO:0000256" key="7">
    <source>
        <dbReference type="ARBA" id="ARBA00023053"/>
    </source>
</evidence>
<dbReference type="PANTHER" id="PTHR11690:SF248">
    <property type="entry name" value="PICKPOCKET 17, ISOFORM A"/>
    <property type="match status" value="1"/>
</dbReference>
<evidence type="ECO:0000256" key="1">
    <source>
        <dbReference type="ARBA" id="ARBA00004141"/>
    </source>
</evidence>
<evidence type="ECO:0000256" key="9">
    <source>
        <dbReference type="ARBA" id="ARBA00023136"/>
    </source>
</evidence>
<feature type="non-terminal residue" evidence="15">
    <location>
        <position position="1"/>
    </location>
</feature>
<feature type="transmembrane region" description="Helical" evidence="14">
    <location>
        <begin position="188"/>
        <end position="212"/>
    </location>
</feature>
<dbReference type="InterPro" id="IPR001873">
    <property type="entry name" value="ENaC"/>
</dbReference>
<feature type="region of interest" description="Disordered" evidence="13">
    <location>
        <begin position="226"/>
        <end position="264"/>
    </location>
</feature>
<evidence type="ECO:0000256" key="13">
    <source>
        <dbReference type="SAM" id="MobiDB-lite"/>
    </source>
</evidence>
<dbReference type="PANTHER" id="PTHR11690">
    <property type="entry name" value="AMILORIDE-SENSITIVE SODIUM CHANNEL-RELATED"/>
    <property type="match status" value="1"/>
</dbReference>
<evidence type="ECO:0000256" key="4">
    <source>
        <dbReference type="ARBA" id="ARBA00022461"/>
    </source>
</evidence>
<comment type="subcellular location">
    <subcellularLocation>
        <location evidence="1">Membrane</location>
        <topology evidence="1">Multi-pass membrane protein</topology>
    </subcellularLocation>
</comment>
<dbReference type="PRINTS" id="PR01078">
    <property type="entry name" value="AMINACHANNEL"/>
</dbReference>
<keyword evidence="11 12" id="KW-0407">Ion channel</keyword>
<dbReference type="Proteomes" id="UP000728032">
    <property type="component" value="Unassembled WGS sequence"/>
</dbReference>
<dbReference type="AlphaFoldDB" id="A0A7R9M6T8"/>
<evidence type="ECO:0000256" key="14">
    <source>
        <dbReference type="SAM" id="Phobius"/>
    </source>
</evidence>